<protein>
    <submittedName>
        <fullName evidence="2">Uncharacterized protein</fullName>
    </submittedName>
</protein>
<comment type="caution">
    <text evidence="2">The sequence shown here is derived from an EMBL/GenBank/DDBJ whole genome shotgun (WGS) entry which is preliminary data.</text>
</comment>
<reference evidence="2 3" key="1">
    <citation type="journal article" date="2015" name="Nature">
        <title>rRNA introns, odd ribosomes, and small enigmatic genomes across a large radiation of phyla.</title>
        <authorList>
            <person name="Brown C.T."/>
            <person name="Hug L.A."/>
            <person name="Thomas B.C."/>
            <person name="Sharon I."/>
            <person name="Castelle C.J."/>
            <person name="Singh A."/>
            <person name="Wilkins M.J."/>
            <person name="Williams K.H."/>
            <person name="Banfield J.F."/>
        </authorList>
    </citation>
    <scope>NUCLEOTIDE SEQUENCE [LARGE SCALE GENOMIC DNA]</scope>
</reference>
<keyword evidence="1" id="KW-0812">Transmembrane</keyword>
<keyword evidence="1" id="KW-1133">Transmembrane helix</keyword>
<feature type="transmembrane region" description="Helical" evidence="1">
    <location>
        <begin position="13"/>
        <end position="33"/>
    </location>
</feature>
<sequence length="93" mass="10676">MANPLTRELESKMGMVFFALLALFLAGILFITIKNYDSDQIAINATATQVKSMTSTERQLIAVWIKDNNIELPEGKGYKFLTQKYPDRPWLKY</sequence>
<evidence type="ECO:0000313" key="2">
    <source>
        <dbReference type="EMBL" id="KKU75562.1"/>
    </source>
</evidence>
<dbReference type="Proteomes" id="UP000034879">
    <property type="component" value="Unassembled WGS sequence"/>
</dbReference>
<dbReference type="EMBL" id="LCOJ01000009">
    <property type="protein sequence ID" value="KKU75562.1"/>
    <property type="molecule type" value="Genomic_DNA"/>
</dbReference>
<dbReference type="AlphaFoldDB" id="A0A0G1T1E5"/>
<evidence type="ECO:0000256" key="1">
    <source>
        <dbReference type="SAM" id="Phobius"/>
    </source>
</evidence>
<evidence type="ECO:0000313" key="3">
    <source>
        <dbReference type="Proteomes" id="UP000034879"/>
    </source>
</evidence>
<accession>A0A0G1T1E5</accession>
<gene>
    <name evidence="2" type="ORF">UY01_C0009G0004</name>
</gene>
<organism evidence="2 3">
    <name type="scientific">Candidatus Nomurabacteria bacterium GW2011_GWB1_47_6</name>
    <dbReference type="NCBI Taxonomy" id="1618749"/>
    <lineage>
        <taxon>Bacteria</taxon>
        <taxon>Candidatus Nomuraibacteriota</taxon>
    </lineage>
</organism>
<proteinExistence type="predicted"/>
<name>A0A0G1T1E5_9BACT</name>
<keyword evidence="1" id="KW-0472">Membrane</keyword>